<protein>
    <submittedName>
        <fullName evidence="1">P450 monooxygenase No.2</fullName>
    </submittedName>
</protein>
<accession>A0ACB6Q9T0</accession>
<evidence type="ECO:0000313" key="2">
    <source>
        <dbReference type="Proteomes" id="UP000799755"/>
    </source>
</evidence>
<dbReference type="Proteomes" id="UP000799755">
    <property type="component" value="Unassembled WGS sequence"/>
</dbReference>
<dbReference type="EMBL" id="MU003560">
    <property type="protein sequence ID" value="KAF2462877.1"/>
    <property type="molecule type" value="Genomic_DNA"/>
</dbReference>
<comment type="caution">
    <text evidence="1">The sequence shown here is derived from an EMBL/GenBank/DDBJ whole genome shotgun (WGS) entry which is preliminary data.</text>
</comment>
<sequence>MSTVREFAVTPGLITAATFFILTLSWIALSGKEGNARVRAPVIGPKDTIRARWRFFRNASGLIQEGYTKYKHSMFKLSGEDILVVPNRYVSELRNMPDEIVSSIQANIDNFEGLYSTTSILLEGNLHTRTIQSRLTPRLRHHVPIVQELLQRRIPIEIPATQHQFTKVKGFDLVHRLISFIAARHFVGAPLCEDEEWLSTALTYTENTFITIICLRIFPDSIKPLVSLFIPHAYRVTWALRKAKRIIVPLILERRRREQSDPNYAKPEDFLQYMMDGANKFDSQPDKIAHRLLILTLAAVHTTSMAATQALFDLCVHPEYIEPLRQELMDVLEQEGGYKKQALTLFKKMDSFMRESQRLNPPSLLGFKRAVRQPVTLSDGTYLPKGTHLMMPVYPIVVDPEITPDPMRFDGLRHYHSRQKPGESNRHQFATTNQNNLHFGHGKYSCPGRFLAGNSIKMILSNVLLRYDIRFPKEQPSRPPNICLHEYVFPNPYAEIEFKLRKRQPKWVS</sequence>
<evidence type="ECO:0000313" key="1">
    <source>
        <dbReference type="EMBL" id="KAF2462877.1"/>
    </source>
</evidence>
<proteinExistence type="predicted"/>
<name>A0ACB6Q9T0_9PLEO</name>
<keyword evidence="2" id="KW-1185">Reference proteome</keyword>
<reference evidence="1" key="1">
    <citation type="journal article" date="2020" name="Stud. Mycol.">
        <title>101 Dothideomycetes genomes: a test case for predicting lifestyles and emergence of pathogens.</title>
        <authorList>
            <person name="Haridas S."/>
            <person name="Albert R."/>
            <person name="Binder M."/>
            <person name="Bloem J."/>
            <person name="Labutti K."/>
            <person name="Salamov A."/>
            <person name="Andreopoulos B."/>
            <person name="Baker S."/>
            <person name="Barry K."/>
            <person name="Bills G."/>
            <person name="Bluhm B."/>
            <person name="Cannon C."/>
            <person name="Castanera R."/>
            <person name="Culley D."/>
            <person name="Daum C."/>
            <person name="Ezra D."/>
            <person name="Gonzalez J."/>
            <person name="Henrissat B."/>
            <person name="Kuo A."/>
            <person name="Liang C."/>
            <person name="Lipzen A."/>
            <person name="Lutzoni F."/>
            <person name="Magnuson J."/>
            <person name="Mondo S."/>
            <person name="Nolan M."/>
            <person name="Ohm R."/>
            <person name="Pangilinan J."/>
            <person name="Park H.-J."/>
            <person name="Ramirez L."/>
            <person name="Alfaro M."/>
            <person name="Sun H."/>
            <person name="Tritt A."/>
            <person name="Yoshinaga Y."/>
            <person name="Zwiers L.-H."/>
            <person name="Turgeon B."/>
            <person name="Goodwin S."/>
            <person name="Spatafora J."/>
            <person name="Crous P."/>
            <person name="Grigoriev I."/>
        </authorList>
    </citation>
    <scope>NUCLEOTIDE SEQUENCE</scope>
    <source>
        <strain evidence="1">ATCC 200398</strain>
    </source>
</reference>
<keyword evidence="1" id="KW-0503">Monooxygenase</keyword>
<gene>
    <name evidence="1" type="ORF">BDR25DRAFT_385444</name>
</gene>
<organism evidence="1 2">
    <name type="scientific">Lindgomyces ingoldianus</name>
    <dbReference type="NCBI Taxonomy" id="673940"/>
    <lineage>
        <taxon>Eukaryota</taxon>
        <taxon>Fungi</taxon>
        <taxon>Dikarya</taxon>
        <taxon>Ascomycota</taxon>
        <taxon>Pezizomycotina</taxon>
        <taxon>Dothideomycetes</taxon>
        <taxon>Pleosporomycetidae</taxon>
        <taxon>Pleosporales</taxon>
        <taxon>Lindgomycetaceae</taxon>
        <taxon>Lindgomyces</taxon>
    </lineage>
</organism>
<keyword evidence="1" id="KW-0560">Oxidoreductase</keyword>